<evidence type="ECO:0008006" key="5">
    <source>
        <dbReference type="Google" id="ProtNLM"/>
    </source>
</evidence>
<feature type="transmembrane region" description="Helical" evidence="2">
    <location>
        <begin position="517"/>
        <end position="538"/>
    </location>
</feature>
<protein>
    <recommendedName>
        <fullName evidence="5">Transmembrane protein</fullName>
    </recommendedName>
</protein>
<keyword evidence="2" id="KW-1133">Transmembrane helix</keyword>
<organism evidence="3 4">
    <name type="scientific">Phytophthora pseudosyringae</name>
    <dbReference type="NCBI Taxonomy" id="221518"/>
    <lineage>
        <taxon>Eukaryota</taxon>
        <taxon>Sar</taxon>
        <taxon>Stramenopiles</taxon>
        <taxon>Oomycota</taxon>
        <taxon>Peronosporomycetes</taxon>
        <taxon>Peronosporales</taxon>
        <taxon>Peronosporaceae</taxon>
        <taxon>Phytophthora</taxon>
    </lineage>
</organism>
<keyword evidence="4" id="KW-1185">Reference proteome</keyword>
<keyword evidence="2" id="KW-0472">Membrane</keyword>
<sequence>MKKPQSVDSVVRSASTSAWATTTPFAPPVTTPVDNAEPSAGRRSPRWLRTARIATLTLVRVLRNAGLSILVGWLFGFCYTTGNVVSGLPPAEQSYASYVAANGAWFHCVFSAAIVVMFAPYLTPEKFALRPQRNAPTPNGERESRTLTLLECSAKILRGMLPHLIFSTVAEVVGCYTLIKHLPASGRKYKPAMYMNALWGSFVIASGEYTARNIYNSQTVRGLARRQLQEADPKHQRRRCSSLRRFLGIYAHTLPFIVSALIAIVYVHSISLFASINHESELVAFAIGSIALKLALQEVAKRHLLATKTPLPRRSMIVLVSTPTILVDTQVRMLLMRLQDVSISVLGSALLALTEISVRTFKSLVVHREARHMAKKRIVPTHANARCRLAIVQATGSVSERTSTKSRATTAERPATEETEARRQRHLVVHAAEIYADMYAEYMAMGCSYAIIFFLGTHPQYQFATAGVPTSEATQRKHQLLLFAFQVSVEVVVDFFACNIEALQGVDFGNFDQNDPFLAFFMSMLAFANVSISAGLYIHA</sequence>
<dbReference type="AlphaFoldDB" id="A0A8T1WJS0"/>
<evidence type="ECO:0000256" key="2">
    <source>
        <dbReference type="SAM" id="Phobius"/>
    </source>
</evidence>
<accession>A0A8T1WJS0</accession>
<dbReference type="EMBL" id="JAGDFM010000015">
    <property type="protein sequence ID" value="KAG7391959.1"/>
    <property type="molecule type" value="Genomic_DNA"/>
</dbReference>
<reference evidence="3" key="1">
    <citation type="submission" date="2021-02" db="EMBL/GenBank/DDBJ databases">
        <authorList>
            <person name="Palmer J.M."/>
        </authorList>
    </citation>
    <scope>NUCLEOTIDE SEQUENCE</scope>
    <source>
        <strain evidence="3">SCRP734</strain>
    </source>
</reference>
<evidence type="ECO:0000256" key="1">
    <source>
        <dbReference type="SAM" id="MobiDB-lite"/>
    </source>
</evidence>
<feature type="region of interest" description="Disordered" evidence="1">
    <location>
        <begin position="398"/>
        <end position="422"/>
    </location>
</feature>
<gene>
    <name evidence="3" type="ORF">PHYPSEUDO_002665</name>
</gene>
<feature type="transmembrane region" description="Helical" evidence="2">
    <location>
        <begin position="95"/>
        <end position="123"/>
    </location>
</feature>
<keyword evidence="2" id="KW-0812">Transmembrane</keyword>
<feature type="region of interest" description="Disordered" evidence="1">
    <location>
        <begin position="22"/>
        <end position="42"/>
    </location>
</feature>
<evidence type="ECO:0000313" key="4">
    <source>
        <dbReference type="Proteomes" id="UP000694044"/>
    </source>
</evidence>
<dbReference type="Proteomes" id="UP000694044">
    <property type="component" value="Unassembled WGS sequence"/>
</dbReference>
<name>A0A8T1WJS0_9STRA</name>
<proteinExistence type="predicted"/>
<feature type="transmembrane region" description="Helical" evidence="2">
    <location>
        <begin position="247"/>
        <end position="268"/>
    </location>
</feature>
<comment type="caution">
    <text evidence="3">The sequence shown here is derived from an EMBL/GenBank/DDBJ whole genome shotgun (WGS) entry which is preliminary data.</text>
</comment>
<dbReference type="OrthoDB" id="124140at2759"/>
<evidence type="ECO:0000313" key="3">
    <source>
        <dbReference type="EMBL" id="KAG7391959.1"/>
    </source>
</evidence>